<proteinExistence type="predicted"/>
<accession>A0A095VNX4</accession>
<evidence type="ECO:0000256" key="2">
    <source>
        <dbReference type="SAM" id="SignalP"/>
    </source>
</evidence>
<dbReference type="Proteomes" id="UP000029640">
    <property type="component" value="Unassembled WGS sequence"/>
</dbReference>
<keyword evidence="2" id="KW-0732">Signal</keyword>
<evidence type="ECO:0000256" key="1">
    <source>
        <dbReference type="ARBA" id="ARBA00022801"/>
    </source>
</evidence>
<dbReference type="SUPFAM" id="SSF53474">
    <property type="entry name" value="alpha/beta-Hydrolases"/>
    <property type="match status" value="1"/>
</dbReference>
<dbReference type="HOGENOM" id="CLU_703500_0_0_6"/>
<evidence type="ECO:0000259" key="3">
    <source>
        <dbReference type="Pfam" id="PF12740"/>
    </source>
</evidence>
<reference evidence="4 5" key="1">
    <citation type="journal article" date="2014" name="Genome Announc.">
        <title>Genome Sequence of Gammaproteobacterial Pseudohaliea rubra Type Strain DSM 19751, Isolated from Coastal Seawater of the Mediterranean Sea.</title>
        <authorList>
            <person name="Spring S."/>
            <person name="Fiebig A."/>
            <person name="Riedel T."/>
            <person name="Goker M."/>
            <person name="Klenk H.P."/>
        </authorList>
    </citation>
    <scope>NUCLEOTIDE SEQUENCE [LARGE SCALE GENOMIC DNA]</scope>
    <source>
        <strain evidence="4 5">DSM 19751</strain>
    </source>
</reference>
<feature type="domain" description="PET hydrolase/cutinase-like" evidence="3">
    <location>
        <begin position="75"/>
        <end position="260"/>
    </location>
</feature>
<dbReference type="EMBL" id="AUVB01000070">
    <property type="protein sequence ID" value="KGE03065.1"/>
    <property type="molecule type" value="Genomic_DNA"/>
</dbReference>
<dbReference type="InterPro" id="IPR050261">
    <property type="entry name" value="FrsA_esterase"/>
</dbReference>
<dbReference type="OrthoDB" id="9814760at2"/>
<evidence type="ECO:0000313" key="5">
    <source>
        <dbReference type="Proteomes" id="UP000029640"/>
    </source>
</evidence>
<organism evidence="4 5">
    <name type="scientific">Pseudohaliea rubra DSM 19751</name>
    <dbReference type="NCBI Taxonomy" id="1265313"/>
    <lineage>
        <taxon>Bacteria</taxon>
        <taxon>Pseudomonadati</taxon>
        <taxon>Pseudomonadota</taxon>
        <taxon>Gammaproteobacteria</taxon>
        <taxon>Cellvibrionales</taxon>
        <taxon>Halieaceae</taxon>
        <taxon>Pseudohaliea</taxon>
    </lineage>
</organism>
<protein>
    <recommendedName>
        <fullName evidence="3">PET hydrolase/cutinase-like domain-containing protein</fullName>
    </recommendedName>
</protein>
<dbReference type="RefSeq" id="WP_052094347.1">
    <property type="nucleotide sequence ID" value="NZ_KN234750.1"/>
</dbReference>
<dbReference type="Pfam" id="PF12740">
    <property type="entry name" value="PETase"/>
    <property type="match status" value="1"/>
</dbReference>
<dbReference type="PANTHER" id="PTHR22946">
    <property type="entry name" value="DIENELACTONE HYDROLASE DOMAIN-CONTAINING PROTEIN-RELATED"/>
    <property type="match status" value="1"/>
</dbReference>
<evidence type="ECO:0000313" key="4">
    <source>
        <dbReference type="EMBL" id="KGE03065.1"/>
    </source>
</evidence>
<dbReference type="Gene3D" id="3.40.50.1820">
    <property type="entry name" value="alpha/beta hydrolase"/>
    <property type="match status" value="1"/>
</dbReference>
<keyword evidence="1" id="KW-0378">Hydrolase</keyword>
<dbReference type="AlphaFoldDB" id="A0A095VNX4"/>
<dbReference type="eggNOG" id="COG4188">
    <property type="taxonomic scope" value="Bacteria"/>
</dbReference>
<dbReference type="InterPro" id="IPR041127">
    <property type="entry name" value="PET_hydrolase/cutinase-like"/>
</dbReference>
<dbReference type="PANTHER" id="PTHR22946:SF9">
    <property type="entry name" value="POLYKETIDE TRANSFERASE AF380"/>
    <property type="match status" value="1"/>
</dbReference>
<dbReference type="GO" id="GO:0052689">
    <property type="term" value="F:carboxylic ester hydrolase activity"/>
    <property type="evidence" value="ECO:0007669"/>
    <property type="project" value="UniProtKB-ARBA"/>
</dbReference>
<dbReference type="InterPro" id="IPR029058">
    <property type="entry name" value="AB_hydrolase_fold"/>
</dbReference>
<sequence length="383" mass="40215">MKKRLLAILLLPALAVAGLLATSNPAPLPAASDSARRLAGGPLPVARLPLELTDRSRPTDANGDFPGAPARQLEGHLWYPTEGGPYPLLIYSHGFTSNHRNGAYLAEHLASHGFVVAAVNHPLTHWGAPGGPRVADVVNQPGDVSFLIDHLVARSDDAGDVLAATIDDERIGALGVSLGGLTATLAGFHPTLGDPRIDAVLSIAGPSSFFTPRFFAGDETAFLMLAGRDDVLVPWEANARPIPAKVPGGELVTLAQGSHTGFAGGTAWLRWMDNPDALGCWAVKRNIDEGEEADWGELLGTAAQGIDLSARVELCTVDPLPPAMNVLHQQALTKLVARAFFERSLAVLPATRAAAERFLGETLPAELPELSYATAPGALAQKP</sequence>
<comment type="caution">
    <text evidence="4">The sequence shown here is derived from an EMBL/GenBank/DDBJ whole genome shotgun (WGS) entry which is preliminary data.</text>
</comment>
<feature type="chain" id="PRO_5001919972" description="PET hydrolase/cutinase-like domain-containing protein" evidence="2">
    <location>
        <begin position="22"/>
        <end position="383"/>
    </location>
</feature>
<feature type="signal peptide" evidence="2">
    <location>
        <begin position="1"/>
        <end position="21"/>
    </location>
</feature>
<name>A0A095VNX4_9GAMM</name>
<keyword evidence="5" id="KW-1185">Reference proteome</keyword>
<dbReference type="PATRIC" id="fig|1265313.6.peg.2268"/>
<dbReference type="STRING" id="1265313.HRUBRA_02297"/>
<gene>
    <name evidence="4" type="ORF">HRUBRA_02297</name>
</gene>
<dbReference type="ESTHER" id="9gamm-a0a095vnx4">
    <property type="family name" value="Chlorophyllase"/>
</dbReference>